<reference evidence="1 2" key="1">
    <citation type="journal article" date="2023" name="ACS Omega">
        <title>Identification of the Neoaspergillic Acid Biosynthesis Gene Cluster by Establishing an In Vitro CRISPR-Ribonucleoprotein Genetic System in Aspergillus melleus.</title>
        <authorList>
            <person name="Yuan B."/>
            <person name="Grau M.F."/>
            <person name="Murata R.M."/>
            <person name="Torok T."/>
            <person name="Venkateswaran K."/>
            <person name="Stajich J.E."/>
            <person name="Wang C.C.C."/>
        </authorList>
    </citation>
    <scope>NUCLEOTIDE SEQUENCE [LARGE SCALE GENOMIC DNA]</scope>
    <source>
        <strain evidence="1 2">IMV 1140</strain>
    </source>
</reference>
<evidence type="ECO:0000313" key="1">
    <source>
        <dbReference type="EMBL" id="KAK1139812.1"/>
    </source>
</evidence>
<dbReference type="Proteomes" id="UP001177260">
    <property type="component" value="Unassembled WGS sequence"/>
</dbReference>
<comment type="caution">
    <text evidence="1">The sequence shown here is derived from an EMBL/GenBank/DDBJ whole genome shotgun (WGS) entry which is preliminary data.</text>
</comment>
<gene>
    <name evidence="1" type="ORF">N8T08_011131</name>
</gene>
<evidence type="ECO:0000313" key="2">
    <source>
        <dbReference type="Proteomes" id="UP001177260"/>
    </source>
</evidence>
<organism evidence="1 2">
    <name type="scientific">Aspergillus melleus</name>
    <dbReference type="NCBI Taxonomy" id="138277"/>
    <lineage>
        <taxon>Eukaryota</taxon>
        <taxon>Fungi</taxon>
        <taxon>Dikarya</taxon>
        <taxon>Ascomycota</taxon>
        <taxon>Pezizomycotina</taxon>
        <taxon>Eurotiomycetes</taxon>
        <taxon>Eurotiomycetidae</taxon>
        <taxon>Eurotiales</taxon>
        <taxon>Aspergillaceae</taxon>
        <taxon>Aspergillus</taxon>
        <taxon>Aspergillus subgen. Circumdati</taxon>
    </lineage>
</organism>
<protein>
    <submittedName>
        <fullName evidence="1">Uncharacterized protein</fullName>
    </submittedName>
</protein>
<sequence>MDSPGEEHLAFTQWAASNGAQINGIAPARFPGRRLGMVATRTLQAIMSAYLTHGDAELLKPLDAWRRTWPSLQEFEETMPVLWPEHLRQLNSSGSGTASSSSSEPSILPPSISGSWNSFSETPVNVDYETRYQQLLAQQEKRLKDSWEHVVAIFPDTKWESFAWNWFIINSRSFYYTSPGKGEPEDWNDAIALVPFADYFNHEDDAACGVNFDGSKYTFTATKKYKKGEEIFMSYGAHSNDFLLVEYGFYLDRNESDSIYLDDIIFPELSLPQKKELALREYFGNYEVLEEGPSTSTQLAACLKYMSLRDWRKYVLGQSDRSVDRQKTAAVIREWVDTYRKESIATIEIIENMKRKAVTANSKAVESKKETERLDMILGRWRQIQQLCEKVIERLK</sequence>
<dbReference type="EMBL" id="JAOPJF010000097">
    <property type="protein sequence ID" value="KAK1139812.1"/>
    <property type="molecule type" value="Genomic_DNA"/>
</dbReference>
<name>A0ACC3AQ46_9EURO</name>
<keyword evidence="2" id="KW-1185">Reference proteome</keyword>
<accession>A0ACC3AQ46</accession>
<proteinExistence type="predicted"/>